<keyword evidence="1" id="KW-0472">Membrane</keyword>
<dbReference type="AlphaFoldDB" id="A0A9P1FT01"/>
<evidence type="ECO:0000256" key="1">
    <source>
        <dbReference type="SAM" id="Phobius"/>
    </source>
</evidence>
<proteinExistence type="predicted"/>
<reference evidence="3" key="2">
    <citation type="submission" date="2024-04" db="EMBL/GenBank/DDBJ databases">
        <authorList>
            <person name="Chen Y."/>
            <person name="Shah S."/>
            <person name="Dougan E. K."/>
            <person name="Thang M."/>
            <person name="Chan C."/>
        </authorList>
    </citation>
    <scope>NUCLEOTIDE SEQUENCE [LARGE SCALE GENOMIC DNA]</scope>
</reference>
<protein>
    <submittedName>
        <fullName evidence="2">Uncharacterized protein</fullName>
    </submittedName>
</protein>
<feature type="transmembrane region" description="Helical" evidence="1">
    <location>
        <begin position="73"/>
        <end position="92"/>
    </location>
</feature>
<keyword evidence="1" id="KW-0812">Transmembrane</keyword>
<accession>A0A9P1FT01</accession>
<dbReference type="EMBL" id="CAMXCT020001269">
    <property type="protein sequence ID" value="CAL1141834.1"/>
    <property type="molecule type" value="Genomic_DNA"/>
</dbReference>
<keyword evidence="4" id="KW-1185">Reference proteome</keyword>
<organism evidence="2">
    <name type="scientific">Cladocopium goreaui</name>
    <dbReference type="NCBI Taxonomy" id="2562237"/>
    <lineage>
        <taxon>Eukaryota</taxon>
        <taxon>Sar</taxon>
        <taxon>Alveolata</taxon>
        <taxon>Dinophyceae</taxon>
        <taxon>Suessiales</taxon>
        <taxon>Symbiodiniaceae</taxon>
        <taxon>Cladocopium</taxon>
    </lineage>
</organism>
<reference evidence="2" key="1">
    <citation type="submission" date="2022-10" db="EMBL/GenBank/DDBJ databases">
        <authorList>
            <person name="Chen Y."/>
            <person name="Dougan E. K."/>
            <person name="Chan C."/>
            <person name="Rhodes N."/>
            <person name="Thang M."/>
        </authorList>
    </citation>
    <scope>NUCLEOTIDE SEQUENCE</scope>
</reference>
<evidence type="ECO:0000313" key="3">
    <source>
        <dbReference type="EMBL" id="CAL1141834.1"/>
    </source>
</evidence>
<dbReference type="EMBL" id="CAMXCT030001269">
    <property type="protein sequence ID" value="CAL4775771.1"/>
    <property type="molecule type" value="Genomic_DNA"/>
</dbReference>
<evidence type="ECO:0000313" key="4">
    <source>
        <dbReference type="Proteomes" id="UP001152797"/>
    </source>
</evidence>
<evidence type="ECO:0000313" key="2">
    <source>
        <dbReference type="EMBL" id="CAI3988459.1"/>
    </source>
</evidence>
<dbReference type="Proteomes" id="UP001152797">
    <property type="component" value="Unassembled WGS sequence"/>
</dbReference>
<comment type="caution">
    <text evidence="2">The sequence shown here is derived from an EMBL/GenBank/DDBJ whole genome shotgun (WGS) entry which is preliminary data.</text>
</comment>
<sequence>MVECHAALIGAAMGGAGPLLMNGIGRATGMSPEHTGDLHMPRQPVGVISLFGALASASSAAFATMAFSVPCGVAVGAVTACVVTGVGLTDMLKRRKILLMQPKGRRR</sequence>
<gene>
    <name evidence="2" type="ORF">C1SCF055_LOCUS15628</name>
</gene>
<feature type="transmembrane region" description="Helical" evidence="1">
    <location>
        <begin position="6"/>
        <end position="24"/>
    </location>
</feature>
<name>A0A9P1FT01_9DINO</name>
<keyword evidence="1" id="KW-1133">Transmembrane helix</keyword>
<dbReference type="EMBL" id="CAMXCT010001269">
    <property type="protein sequence ID" value="CAI3988459.1"/>
    <property type="molecule type" value="Genomic_DNA"/>
</dbReference>